<dbReference type="eggNOG" id="arCOG05547">
    <property type="taxonomic scope" value="Archaea"/>
</dbReference>
<evidence type="ECO:0000313" key="2">
    <source>
        <dbReference type="Proteomes" id="UP000001431"/>
    </source>
</evidence>
<keyword evidence="2" id="KW-1185">Reference proteome</keyword>
<dbReference type="Proteomes" id="UP000001431">
    <property type="component" value="Chromosome"/>
</dbReference>
<dbReference type="HOGENOM" id="CLU_665024_0_0_2"/>
<dbReference type="AlphaFoldDB" id="A3MUL7"/>
<gene>
    <name evidence="1" type="ordered locus">Pcal_0909</name>
</gene>
<proteinExistence type="predicted"/>
<dbReference type="EMBL" id="CP000561">
    <property type="protein sequence ID" value="ABO08334.1"/>
    <property type="molecule type" value="Genomic_DNA"/>
</dbReference>
<reference evidence="1" key="1">
    <citation type="submission" date="2007-02" db="EMBL/GenBank/DDBJ databases">
        <title>Complete sequence of Pyrobaculum calidifontis JCM 11548.</title>
        <authorList>
            <consortium name="US DOE Joint Genome Institute"/>
            <person name="Copeland A."/>
            <person name="Lucas S."/>
            <person name="Lapidus A."/>
            <person name="Barry K."/>
            <person name="Glavina del Rio T."/>
            <person name="Dalin E."/>
            <person name="Tice H."/>
            <person name="Pitluck S."/>
            <person name="Chain P."/>
            <person name="Malfatti S."/>
            <person name="Shin M."/>
            <person name="Vergez L."/>
            <person name="Schmutz J."/>
            <person name="Larimer F."/>
            <person name="Land M."/>
            <person name="Hauser L."/>
            <person name="Kyrpides N."/>
            <person name="Mikhailova N."/>
            <person name="Cozen A.E."/>
            <person name="Fitz-Gibbon S.T."/>
            <person name="House C.H."/>
            <person name="Saltikov C."/>
            <person name="Lowe T.M."/>
            <person name="Richardson P."/>
        </authorList>
    </citation>
    <scope>NUCLEOTIDE SEQUENCE [LARGE SCALE GENOMIC DNA]</scope>
    <source>
        <strain evidence="1">JCM 11548</strain>
    </source>
</reference>
<sequence>MKGEKVKRFFLFFLPSLVFLIALSSPYGEYVFTSGSPAEVGPGVLPSYAAWRDGVLYLYSSPYAPWQYDRAVKVELMAPVEVHVGGNCPFVPPHFLTPPPGAKWVNITVPPGWEGRCVLNFTHASGWWRAVEVRVKLVDWYPASRRAVVTLEGRGWQFVQVGGGEVYAWERPIGRTPLVGCAAVYNKSLLLPEALRYAPVAPQVRPLPLLPSREGQTRYGFFIRLEGRGQLYIYDAPCPNGVGKAPTPPPPNYTAYEYKFGVPTPEGYILATYTFNASYINTTLRRVVVANGSGYGELYAYWYSTPVGMWGGVLYYHFPSEPRLTTYVSYFAPGRGAAPVEVSPGVWLYNGTVRYWVAGPEAPLQRLALPKGLPTGWFGPFYVVADPTGGWDGWPVVVDVRVEGLKPWGP</sequence>
<accession>A3MUL7</accession>
<dbReference type="OrthoDB" id="28550at2157"/>
<protein>
    <submittedName>
        <fullName evidence="1">Uncharacterized protein</fullName>
    </submittedName>
</protein>
<organism evidence="1 2">
    <name type="scientific">Pyrobaculum calidifontis (strain DSM 21063 / JCM 11548 / VA1)</name>
    <dbReference type="NCBI Taxonomy" id="410359"/>
    <lineage>
        <taxon>Archaea</taxon>
        <taxon>Thermoproteota</taxon>
        <taxon>Thermoprotei</taxon>
        <taxon>Thermoproteales</taxon>
        <taxon>Thermoproteaceae</taxon>
        <taxon>Pyrobaculum</taxon>
    </lineage>
</organism>
<dbReference type="KEGG" id="pcl:Pcal_0909"/>
<name>A3MUL7_PYRCJ</name>
<evidence type="ECO:0000313" key="1">
    <source>
        <dbReference type="EMBL" id="ABO08334.1"/>
    </source>
</evidence>
<dbReference type="GeneID" id="4909028"/>
<dbReference type="RefSeq" id="WP_011849592.1">
    <property type="nucleotide sequence ID" value="NC_009073.1"/>
</dbReference>
<dbReference type="STRING" id="410359.Pcal_0909"/>